<dbReference type="InterPro" id="IPR031730">
    <property type="entry name" value="Carbam_trans_C"/>
</dbReference>
<dbReference type="Pfam" id="PF16861">
    <property type="entry name" value="Carbam_trans_C"/>
    <property type="match status" value="1"/>
</dbReference>
<evidence type="ECO:0000313" key="5">
    <source>
        <dbReference type="Proteomes" id="UP001225378"/>
    </source>
</evidence>
<evidence type="ECO:0000256" key="1">
    <source>
        <dbReference type="ARBA" id="ARBA00006129"/>
    </source>
</evidence>
<dbReference type="EMBL" id="CP157743">
    <property type="protein sequence ID" value="XBS19130.1"/>
    <property type="molecule type" value="Genomic_DNA"/>
</dbReference>
<dbReference type="SUPFAM" id="SSF53067">
    <property type="entry name" value="Actin-like ATPase domain"/>
    <property type="match status" value="1"/>
</dbReference>
<accession>A0AAU7NQB0</accession>
<keyword evidence="5" id="KW-1185">Reference proteome</keyword>
<dbReference type="Gene3D" id="3.30.420.40">
    <property type="match status" value="2"/>
</dbReference>
<dbReference type="InterPro" id="IPR043129">
    <property type="entry name" value="ATPase_NBD"/>
</dbReference>
<dbReference type="InterPro" id="IPR038152">
    <property type="entry name" value="Carbam_trans_C_sf"/>
</dbReference>
<dbReference type="Pfam" id="PF02543">
    <property type="entry name" value="Carbam_trans_N"/>
    <property type="match status" value="1"/>
</dbReference>
<dbReference type="AlphaFoldDB" id="A0AAU7NQB0"/>
<reference evidence="4 5" key="1">
    <citation type="journal article" date="2024" name="Microbiology">
        <title>Methylomarinum rosea sp. nov., a novel halophilic methanotrophic bacterium from the hypersaline Lake Elton.</title>
        <authorList>
            <person name="Suleimanov R.Z."/>
            <person name="Oshkin I.Y."/>
            <person name="Danilova O.V."/>
            <person name="Suzina N.E."/>
            <person name="Dedysh S.N."/>
        </authorList>
    </citation>
    <scope>NUCLEOTIDE SEQUENCE [LARGE SCALE GENOMIC DNA]</scope>
    <source>
        <strain evidence="4 5">Ch1-1</strain>
    </source>
</reference>
<evidence type="ECO:0000259" key="3">
    <source>
        <dbReference type="Pfam" id="PF16861"/>
    </source>
</evidence>
<dbReference type="GO" id="GO:0003824">
    <property type="term" value="F:catalytic activity"/>
    <property type="evidence" value="ECO:0007669"/>
    <property type="project" value="InterPro"/>
</dbReference>
<proteinExistence type="inferred from homology"/>
<name>A0AAU7NQB0_9GAMM</name>
<dbReference type="PANTHER" id="PTHR34847:SF1">
    <property type="entry name" value="NODULATION PROTEIN U"/>
    <property type="match status" value="1"/>
</dbReference>
<dbReference type="RefSeq" id="WP_349431137.1">
    <property type="nucleotide sequence ID" value="NZ_CP157743.1"/>
</dbReference>
<evidence type="ECO:0000259" key="2">
    <source>
        <dbReference type="Pfam" id="PF02543"/>
    </source>
</evidence>
<evidence type="ECO:0000313" key="4">
    <source>
        <dbReference type="EMBL" id="XBS19130.1"/>
    </source>
</evidence>
<dbReference type="Proteomes" id="UP001225378">
    <property type="component" value="Chromosome"/>
</dbReference>
<organism evidence="4 5">
    <name type="scientific">Methylomarinum roseum</name>
    <dbReference type="NCBI Taxonomy" id="3067653"/>
    <lineage>
        <taxon>Bacteria</taxon>
        <taxon>Pseudomonadati</taxon>
        <taxon>Pseudomonadota</taxon>
        <taxon>Gammaproteobacteria</taxon>
        <taxon>Methylococcales</taxon>
        <taxon>Methylococcaceae</taxon>
        <taxon>Methylomarinum</taxon>
    </lineage>
</organism>
<dbReference type="CDD" id="cd24033">
    <property type="entry name" value="ASKHA_NBD_NodU_CmcH-like_N"/>
    <property type="match status" value="1"/>
</dbReference>
<gene>
    <name evidence="4" type="ORF">Q9L42_012215</name>
</gene>
<sequence length="585" mass="65491">MRRYYIGLSVTYHDPAMAIVDEKGRVLFAEAGERYLQHKRALNCEADPLLRVPELLAEHCRFPCQITIAINWRKRRPWYENVVAALGCLDAPGLMKQGIKRLRSPLPNYQLHHMIACQRSKIKTAGLNLVRILRQSYPQTPLRFADFAHHLTHAACACYSSPFSEAACAVVDSFGENGSMAFYHFRNGRLQLIHENRGAGSIGFYYMKITELCGFDWLKGEEWKVMGLAPYGKLNPELYELLKSLIVVEGLSCKHPGRRLFERVDELARFQRQKDQSIEQAADIAFTGQFFFAELVGRLLGNLQDMTGSKQLALAGGCALNSAFNGQIVERTGFERVHIPSAPADDGTALGAAWLALRQDNPSVALGGAALTPYLGSTIPDAALQQFKKYNRSLKVRHLPDSLCHTVARLLTDGDLIAWVQGRAEFGPRALGNRSILADPRRASTKDRINATIKFREQFRPFAPALLAECAEDFFDHSQSSPYMDKTLSIRADKRDSLAAVCHVDGTGRLQTVTKEFNPRFYQLIVEFHRLTEVPALLNTSFNVMGKPMVHSLEDALAVFLTSGLDHLVINDYLISKPKGHESSR</sequence>
<dbReference type="KEGG" id="mech:Q9L42_012215"/>
<dbReference type="PANTHER" id="PTHR34847">
    <property type="entry name" value="NODULATION PROTEIN U"/>
    <property type="match status" value="1"/>
</dbReference>
<protein>
    <submittedName>
        <fullName evidence="4">Carbamoyltransferase C-terminal domain-containing protein</fullName>
    </submittedName>
</protein>
<dbReference type="InterPro" id="IPR003696">
    <property type="entry name" value="Carbtransf_dom"/>
</dbReference>
<feature type="domain" description="Carbamoyltransferase C-terminal" evidence="3">
    <location>
        <begin position="408"/>
        <end position="577"/>
    </location>
</feature>
<dbReference type="Gene3D" id="3.90.870.20">
    <property type="entry name" value="Carbamoyltransferase, C-terminal domain"/>
    <property type="match status" value="1"/>
</dbReference>
<feature type="domain" description="Carbamoyltransferase" evidence="2">
    <location>
        <begin position="147"/>
        <end position="353"/>
    </location>
</feature>
<dbReference type="InterPro" id="IPR051338">
    <property type="entry name" value="NodU/CmcH_Carbamoyltrnsfr"/>
</dbReference>
<comment type="similarity">
    <text evidence="1">Belongs to the NodU/CmcH family.</text>
</comment>